<gene>
    <name evidence="1" type="ORF">DPMN_183242</name>
</gene>
<sequence length="117" mass="12648">MGGQERTVNSSSVPGPDIVTTVEHVFRHQPLPTIHVVIALQGGKEKVATSLIVALDRIASMAVFVWKTKRSTRALARMGGQERTVNSSSVPGLDIVTTVERVSLHQPIQTIRVTIAL</sequence>
<dbReference type="Proteomes" id="UP000828390">
    <property type="component" value="Unassembled WGS sequence"/>
</dbReference>
<keyword evidence="2" id="KW-1185">Reference proteome</keyword>
<evidence type="ECO:0000313" key="1">
    <source>
        <dbReference type="EMBL" id="KAH3748787.1"/>
    </source>
</evidence>
<dbReference type="AlphaFoldDB" id="A0A9D4DFP8"/>
<organism evidence="1 2">
    <name type="scientific">Dreissena polymorpha</name>
    <name type="common">Zebra mussel</name>
    <name type="synonym">Mytilus polymorpha</name>
    <dbReference type="NCBI Taxonomy" id="45954"/>
    <lineage>
        <taxon>Eukaryota</taxon>
        <taxon>Metazoa</taxon>
        <taxon>Spiralia</taxon>
        <taxon>Lophotrochozoa</taxon>
        <taxon>Mollusca</taxon>
        <taxon>Bivalvia</taxon>
        <taxon>Autobranchia</taxon>
        <taxon>Heteroconchia</taxon>
        <taxon>Euheterodonta</taxon>
        <taxon>Imparidentia</taxon>
        <taxon>Neoheterodontei</taxon>
        <taxon>Myida</taxon>
        <taxon>Dreissenoidea</taxon>
        <taxon>Dreissenidae</taxon>
        <taxon>Dreissena</taxon>
    </lineage>
</organism>
<name>A0A9D4DFP8_DREPO</name>
<dbReference type="EMBL" id="JAIWYP010000010">
    <property type="protein sequence ID" value="KAH3748787.1"/>
    <property type="molecule type" value="Genomic_DNA"/>
</dbReference>
<reference evidence="1" key="2">
    <citation type="submission" date="2020-11" db="EMBL/GenBank/DDBJ databases">
        <authorList>
            <person name="McCartney M.A."/>
            <person name="Auch B."/>
            <person name="Kono T."/>
            <person name="Mallez S."/>
            <person name="Becker A."/>
            <person name="Gohl D.M."/>
            <person name="Silverstein K.A.T."/>
            <person name="Koren S."/>
            <person name="Bechman K.B."/>
            <person name="Herman A."/>
            <person name="Abrahante J.E."/>
            <person name="Garbe J."/>
        </authorList>
    </citation>
    <scope>NUCLEOTIDE SEQUENCE</scope>
    <source>
        <strain evidence="1">Duluth1</strain>
        <tissue evidence="1">Whole animal</tissue>
    </source>
</reference>
<evidence type="ECO:0000313" key="2">
    <source>
        <dbReference type="Proteomes" id="UP000828390"/>
    </source>
</evidence>
<accession>A0A9D4DFP8</accession>
<reference evidence="1" key="1">
    <citation type="journal article" date="2019" name="bioRxiv">
        <title>The Genome of the Zebra Mussel, Dreissena polymorpha: A Resource for Invasive Species Research.</title>
        <authorList>
            <person name="McCartney M.A."/>
            <person name="Auch B."/>
            <person name="Kono T."/>
            <person name="Mallez S."/>
            <person name="Zhang Y."/>
            <person name="Obille A."/>
            <person name="Becker A."/>
            <person name="Abrahante J.E."/>
            <person name="Garbe J."/>
            <person name="Badalamenti J.P."/>
            <person name="Herman A."/>
            <person name="Mangelson H."/>
            <person name="Liachko I."/>
            <person name="Sullivan S."/>
            <person name="Sone E.D."/>
            <person name="Koren S."/>
            <person name="Silverstein K.A.T."/>
            <person name="Beckman K.B."/>
            <person name="Gohl D.M."/>
        </authorList>
    </citation>
    <scope>NUCLEOTIDE SEQUENCE</scope>
    <source>
        <strain evidence="1">Duluth1</strain>
        <tissue evidence="1">Whole animal</tissue>
    </source>
</reference>
<protein>
    <submittedName>
        <fullName evidence="1">Uncharacterized protein</fullName>
    </submittedName>
</protein>
<comment type="caution">
    <text evidence="1">The sequence shown here is derived from an EMBL/GenBank/DDBJ whole genome shotgun (WGS) entry which is preliminary data.</text>
</comment>
<proteinExistence type="predicted"/>